<dbReference type="Gene3D" id="3.30.230.10">
    <property type="match status" value="1"/>
</dbReference>
<sequence>MADKLIGKKFIKKEEKPGNNSDATVDSKSTLKRNTSKVRSKRKNDDKRKRNDDDGFDTKIINIRRVTRMFKGGRRMRLSVFVVIGDREGKVGVGIGKGPDVRSAQNKAVSNAKKNLIQVPIKGNTIPHDIVLKHGAARIIIKPAAPGTGIVAGSSMRAVAEVAGIKDMLGKIMGTNNQITNAYATVEAFANLRQTRN</sequence>
<dbReference type="GO" id="GO:0015935">
    <property type="term" value="C:small ribosomal subunit"/>
    <property type="evidence" value="ECO:0007669"/>
    <property type="project" value="InterPro"/>
</dbReference>
<evidence type="ECO:0000256" key="3">
    <source>
        <dbReference type="ARBA" id="ARBA00022884"/>
    </source>
</evidence>
<dbReference type="PROSITE" id="PS50881">
    <property type="entry name" value="S5_DSRBD"/>
    <property type="match status" value="1"/>
</dbReference>
<reference evidence="12" key="2">
    <citation type="journal article" date="2021" name="Microbiome">
        <title>Successional dynamics and alternative stable states in a saline activated sludge microbial community over 9 years.</title>
        <authorList>
            <person name="Wang Y."/>
            <person name="Ye J."/>
            <person name="Ju F."/>
            <person name="Liu L."/>
            <person name="Boyd J.A."/>
            <person name="Deng Y."/>
            <person name="Parks D.H."/>
            <person name="Jiang X."/>
            <person name="Yin X."/>
            <person name="Woodcroft B.J."/>
            <person name="Tyson G.W."/>
            <person name="Hugenholtz P."/>
            <person name="Polz M.F."/>
            <person name="Zhang T."/>
        </authorList>
    </citation>
    <scope>NUCLEOTIDE SEQUENCE</scope>
    <source>
        <strain evidence="12">HKST-UBA09</strain>
    </source>
</reference>
<dbReference type="GO" id="GO:0019843">
    <property type="term" value="F:rRNA binding"/>
    <property type="evidence" value="ECO:0007669"/>
    <property type="project" value="UniProtKB-KW"/>
</dbReference>
<dbReference type="InterPro" id="IPR005712">
    <property type="entry name" value="Ribosomal_uS5_bac-type"/>
</dbReference>
<feature type="compositionally biased region" description="Basic and acidic residues" evidence="10">
    <location>
        <begin position="1"/>
        <end position="17"/>
    </location>
</feature>
<dbReference type="EMBL" id="JAGQLF010000056">
    <property type="protein sequence ID" value="MCA9387156.1"/>
    <property type="molecule type" value="Genomic_DNA"/>
</dbReference>
<feature type="compositionally biased region" description="Polar residues" evidence="10">
    <location>
        <begin position="18"/>
        <end position="28"/>
    </location>
</feature>
<name>A0A955LBU5_9BACT</name>
<organism evidence="12 13">
    <name type="scientific">Candidatus Dojkabacteria bacterium</name>
    <dbReference type="NCBI Taxonomy" id="2099670"/>
    <lineage>
        <taxon>Bacteria</taxon>
        <taxon>Candidatus Dojkabacteria</taxon>
    </lineage>
</organism>
<dbReference type="GO" id="GO:0003735">
    <property type="term" value="F:structural constituent of ribosome"/>
    <property type="evidence" value="ECO:0007669"/>
    <property type="project" value="UniProtKB-UniRule"/>
</dbReference>
<dbReference type="AlphaFoldDB" id="A0A955LBU5"/>
<proteinExistence type="inferred from homology"/>
<evidence type="ECO:0000256" key="2">
    <source>
        <dbReference type="ARBA" id="ARBA00022730"/>
    </source>
</evidence>
<dbReference type="GO" id="GO:0006412">
    <property type="term" value="P:translation"/>
    <property type="evidence" value="ECO:0007669"/>
    <property type="project" value="InterPro"/>
</dbReference>
<comment type="caution">
    <text evidence="12">The sequence shown here is derived from an EMBL/GenBank/DDBJ whole genome shotgun (WGS) entry which is preliminary data.</text>
</comment>
<dbReference type="Gene3D" id="3.30.160.20">
    <property type="match status" value="1"/>
</dbReference>
<evidence type="ECO:0000256" key="1">
    <source>
        <dbReference type="ARBA" id="ARBA00008945"/>
    </source>
</evidence>
<evidence type="ECO:0000256" key="7">
    <source>
        <dbReference type="ARBA" id="ARBA00035519"/>
    </source>
</evidence>
<feature type="compositionally biased region" description="Basic residues" evidence="10">
    <location>
        <begin position="30"/>
        <end position="42"/>
    </location>
</feature>
<keyword evidence="5 8" id="KW-0687">Ribonucleoprotein</keyword>
<evidence type="ECO:0000256" key="6">
    <source>
        <dbReference type="ARBA" id="ARBA00035255"/>
    </source>
</evidence>
<keyword evidence="3" id="KW-0694">RNA-binding</keyword>
<dbReference type="InterPro" id="IPR000851">
    <property type="entry name" value="Ribosomal_uS5"/>
</dbReference>
<evidence type="ECO:0000256" key="5">
    <source>
        <dbReference type="ARBA" id="ARBA00023274"/>
    </source>
</evidence>
<reference evidence="12" key="1">
    <citation type="submission" date="2020-04" db="EMBL/GenBank/DDBJ databases">
        <authorList>
            <person name="Zhang T."/>
        </authorList>
    </citation>
    <scope>NUCLEOTIDE SEQUENCE</scope>
    <source>
        <strain evidence="12">HKST-UBA09</strain>
    </source>
</reference>
<evidence type="ECO:0000256" key="8">
    <source>
        <dbReference type="PROSITE-ProRule" id="PRU00268"/>
    </source>
</evidence>
<keyword evidence="2" id="KW-0699">rRNA-binding</keyword>
<dbReference type="PANTHER" id="PTHR48277">
    <property type="entry name" value="MITOCHONDRIAL RIBOSOMAL PROTEIN S5"/>
    <property type="match status" value="1"/>
</dbReference>
<dbReference type="FunFam" id="3.30.230.10:FF:000002">
    <property type="entry name" value="30S ribosomal protein S5"/>
    <property type="match status" value="1"/>
</dbReference>
<dbReference type="PANTHER" id="PTHR48277:SF1">
    <property type="entry name" value="MITOCHONDRIAL RIBOSOMAL PROTEIN S5"/>
    <property type="match status" value="1"/>
</dbReference>
<dbReference type="GO" id="GO:0005737">
    <property type="term" value="C:cytoplasm"/>
    <property type="evidence" value="ECO:0007669"/>
    <property type="project" value="UniProtKB-ARBA"/>
</dbReference>
<evidence type="ECO:0000313" key="12">
    <source>
        <dbReference type="EMBL" id="MCA9387156.1"/>
    </source>
</evidence>
<dbReference type="InterPro" id="IPR020568">
    <property type="entry name" value="Ribosomal_Su5_D2-typ_SF"/>
</dbReference>
<dbReference type="InterPro" id="IPR013810">
    <property type="entry name" value="Ribosomal_uS5_N"/>
</dbReference>
<evidence type="ECO:0000256" key="4">
    <source>
        <dbReference type="ARBA" id="ARBA00022980"/>
    </source>
</evidence>
<dbReference type="Pfam" id="PF00333">
    <property type="entry name" value="Ribosomal_S5"/>
    <property type="match status" value="1"/>
</dbReference>
<keyword evidence="4 8" id="KW-0689">Ribosomal protein</keyword>
<dbReference type="InterPro" id="IPR014721">
    <property type="entry name" value="Ribsml_uS5_D2-typ_fold_subgr"/>
</dbReference>
<gene>
    <name evidence="12" type="primary">rpsE</name>
    <name evidence="12" type="ORF">KC669_03930</name>
</gene>
<accession>A0A955LBU5</accession>
<evidence type="ECO:0000256" key="10">
    <source>
        <dbReference type="SAM" id="MobiDB-lite"/>
    </source>
</evidence>
<evidence type="ECO:0000259" key="11">
    <source>
        <dbReference type="PROSITE" id="PS50881"/>
    </source>
</evidence>
<evidence type="ECO:0000256" key="9">
    <source>
        <dbReference type="RuleBase" id="RU003823"/>
    </source>
</evidence>
<dbReference type="NCBIfam" id="TIGR01021">
    <property type="entry name" value="rpsE_bact"/>
    <property type="match status" value="1"/>
</dbReference>
<protein>
    <recommendedName>
        <fullName evidence="6">Small ribosomal subunit protein uS5</fullName>
    </recommendedName>
    <alternativeName>
        <fullName evidence="7">30S ribosomal protein S5</fullName>
    </alternativeName>
</protein>
<dbReference type="Proteomes" id="UP000714915">
    <property type="component" value="Unassembled WGS sequence"/>
</dbReference>
<feature type="domain" description="S5 DRBM" evidence="11">
    <location>
        <begin position="56"/>
        <end position="119"/>
    </location>
</feature>
<dbReference type="SUPFAM" id="SSF54768">
    <property type="entry name" value="dsRNA-binding domain-like"/>
    <property type="match status" value="1"/>
</dbReference>
<evidence type="ECO:0000313" key="13">
    <source>
        <dbReference type="Proteomes" id="UP000714915"/>
    </source>
</evidence>
<feature type="compositionally biased region" description="Basic and acidic residues" evidence="10">
    <location>
        <begin position="43"/>
        <end position="55"/>
    </location>
</feature>
<feature type="region of interest" description="Disordered" evidence="10">
    <location>
        <begin position="1"/>
        <end position="55"/>
    </location>
</feature>
<dbReference type="SUPFAM" id="SSF54211">
    <property type="entry name" value="Ribosomal protein S5 domain 2-like"/>
    <property type="match status" value="1"/>
</dbReference>
<comment type="similarity">
    <text evidence="1 9">Belongs to the universal ribosomal protein uS5 family.</text>
</comment>
<dbReference type="InterPro" id="IPR005324">
    <property type="entry name" value="Ribosomal_uS5_C"/>
</dbReference>
<dbReference type="Pfam" id="PF03719">
    <property type="entry name" value="Ribosomal_S5_C"/>
    <property type="match status" value="1"/>
</dbReference>